<keyword evidence="20" id="KW-0560">Oxidoreductase</keyword>
<dbReference type="PANTHER" id="PTHR10422:SF35">
    <property type="entry name" value="CYTOCHROME BO(3) UBIQUINOL OXIDASE SUBUNIT 1"/>
    <property type="match status" value="1"/>
</dbReference>
<dbReference type="InterPro" id="IPR023615">
    <property type="entry name" value="Cyt_c_Oxase_su1_BS"/>
</dbReference>
<proteinExistence type="inferred from homology"/>
<evidence type="ECO:0000256" key="2">
    <source>
        <dbReference type="ARBA" id="ARBA00004673"/>
    </source>
</evidence>
<keyword evidence="9 18" id="KW-0479">Metal-binding</keyword>
<dbReference type="Proteomes" id="UP000252204">
    <property type="component" value="Unassembled WGS sequence"/>
</dbReference>
<comment type="caution">
    <text evidence="20">The sequence shown here is derived from an EMBL/GenBank/DDBJ whole genome shotgun (WGS) entry which is preliminary data.</text>
</comment>
<evidence type="ECO:0000256" key="10">
    <source>
        <dbReference type="ARBA" id="ARBA00022967"/>
    </source>
</evidence>
<dbReference type="PRINTS" id="PR01165">
    <property type="entry name" value="CYCOXIDASEI"/>
</dbReference>
<feature type="domain" description="Cytochrome oxidase subunit I profile" evidence="19">
    <location>
        <begin position="34"/>
        <end position="540"/>
    </location>
</feature>
<evidence type="ECO:0000256" key="1">
    <source>
        <dbReference type="ARBA" id="ARBA00004651"/>
    </source>
</evidence>
<feature type="transmembrane region" description="Helical" evidence="18">
    <location>
        <begin position="601"/>
        <end position="627"/>
    </location>
</feature>
<dbReference type="InterPro" id="IPR036927">
    <property type="entry name" value="Cyt_c_oxase-like_su1_sf"/>
</dbReference>
<dbReference type="OrthoDB" id="9803294at2"/>
<dbReference type="GO" id="GO:0006119">
    <property type="term" value="P:oxidative phosphorylation"/>
    <property type="evidence" value="ECO:0007669"/>
    <property type="project" value="UniProtKB-UniPathway"/>
</dbReference>
<dbReference type="PANTHER" id="PTHR10422">
    <property type="entry name" value="CYTOCHROME C OXIDASE SUBUNIT 1"/>
    <property type="match status" value="1"/>
</dbReference>
<reference evidence="21" key="1">
    <citation type="submission" date="2018-06" db="EMBL/GenBank/DDBJ databases">
        <title>Whole genome sequencing of four bacterial strains from South Shetland trench revealing bio-synthetic gene clusters.</title>
        <authorList>
            <person name="Abdel-Mageed W.M."/>
            <person name="Lehri B."/>
            <person name="Jarmusch S."/>
            <person name="Miranda K."/>
            <person name="Goodfellow M."/>
            <person name="Jaspars M."/>
            <person name="Karlyshev A.V."/>
        </authorList>
    </citation>
    <scope>NUCLEOTIDE SEQUENCE [LARGE SCALE GENOMIC DNA]</scope>
    <source>
        <strain evidence="21">SST4</strain>
    </source>
</reference>
<keyword evidence="21" id="KW-1185">Reference proteome</keyword>
<evidence type="ECO:0000256" key="8">
    <source>
        <dbReference type="ARBA" id="ARBA00022692"/>
    </source>
</evidence>
<evidence type="ECO:0000256" key="14">
    <source>
        <dbReference type="ARBA" id="ARBA00023008"/>
    </source>
</evidence>
<dbReference type="GO" id="GO:0004129">
    <property type="term" value="F:cytochrome-c oxidase activity"/>
    <property type="evidence" value="ECO:0007669"/>
    <property type="project" value="UniProtKB-EC"/>
</dbReference>
<keyword evidence="5 18" id="KW-1003">Cell membrane</keyword>
<feature type="transmembrane region" description="Helical" evidence="18">
    <location>
        <begin position="328"/>
        <end position="353"/>
    </location>
</feature>
<dbReference type="GO" id="GO:0022904">
    <property type="term" value="P:respiratory electron transport chain"/>
    <property type="evidence" value="ECO:0007669"/>
    <property type="project" value="TreeGrafter"/>
</dbReference>
<dbReference type="GO" id="GO:0015990">
    <property type="term" value="P:electron transport coupled proton transport"/>
    <property type="evidence" value="ECO:0007669"/>
    <property type="project" value="InterPro"/>
</dbReference>
<comment type="function">
    <text evidence="18">Cytochrome c oxidase is the component of the respiratory chain that catalyzes the reduction of oxygen to water. Subunits 1-3 form the functional core of the enzyme complex. CO I is the catalytic subunit of the enzyme. Electrons originating in cytochrome c are transferred via the copper A center of subunit 2 and heme A of subunit 1 to the bimetallic center formed by heme A3 and copper B.</text>
</comment>
<dbReference type="InterPro" id="IPR023616">
    <property type="entry name" value="Cyt_c_oxase-like_su1_dom"/>
</dbReference>
<comment type="similarity">
    <text evidence="3 17">Belongs to the heme-copper respiratory oxidase family.</text>
</comment>
<evidence type="ECO:0000256" key="3">
    <source>
        <dbReference type="ARBA" id="ARBA00009578"/>
    </source>
</evidence>
<dbReference type="GO" id="GO:0016491">
    <property type="term" value="F:oxidoreductase activity"/>
    <property type="evidence" value="ECO:0007669"/>
    <property type="project" value="UniProtKB-KW"/>
</dbReference>
<feature type="transmembrane region" description="Helical" evidence="18">
    <location>
        <begin position="435"/>
        <end position="458"/>
    </location>
</feature>
<keyword evidence="7 17" id="KW-0679">Respiratory chain</keyword>
<organism evidence="20 21">
    <name type="scientific">Vreelandella sulfidaeris</name>
    <dbReference type="NCBI Taxonomy" id="115553"/>
    <lineage>
        <taxon>Bacteria</taxon>
        <taxon>Pseudomonadati</taxon>
        <taxon>Pseudomonadota</taxon>
        <taxon>Gammaproteobacteria</taxon>
        <taxon>Oceanospirillales</taxon>
        <taxon>Halomonadaceae</taxon>
        <taxon>Vreelandella</taxon>
    </lineage>
</organism>
<comment type="subcellular location">
    <subcellularLocation>
        <location evidence="1 18">Cell membrane</location>
        <topology evidence="1 18">Multi-pass membrane protein</topology>
    </subcellularLocation>
</comment>
<feature type="transmembrane region" description="Helical" evidence="18">
    <location>
        <begin position="401"/>
        <end position="423"/>
    </location>
</feature>
<dbReference type="InterPro" id="IPR000883">
    <property type="entry name" value="Cyt_C_Oxase_1"/>
</dbReference>
<feature type="transmembrane region" description="Helical" evidence="18">
    <location>
        <begin position="172"/>
        <end position="198"/>
    </location>
</feature>
<dbReference type="NCBIfam" id="TIGR02891">
    <property type="entry name" value="CtaD_CoxA"/>
    <property type="match status" value="1"/>
</dbReference>
<dbReference type="EMBL" id="QNTU01000003">
    <property type="protein sequence ID" value="RBI67982.1"/>
    <property type="molecule type" value="Genomic_DNA"/>
</dbReference>
<evidence type="ECO:0000256" key="15">
    <source>
        <dbReference type="ARBA" id="ARBA00023136"/>
    </source>
</evidence>
<evidence type="ECO:0000256" key="5">
    <source>
        <dbReference type="ARBA" id="ARBA00022475"/>
    </source>
</evidence>
<dbReference type="RefSeq" id="WP_113268936.1">
    <property type="nucleotide sequence ID" value="NZ_QNTU01000003.1"/>
</dbReference>
<accession>A0A365TPR6</accession>
<evidence type="ECO:0000256" key="4">
    <source>
        <dbReference type="ARBA" id="ARBA00022448"/>
    </source>
</evidence>
<keyword evidence="13 18" id="KW-0408">Iron</keyword>
<keyword evidence="11 17" id="KW-0249">Electron transport</keyword>
<evidence type="ECO:0000256" key="9">
    <source>
        <dbReference type="ARBA" id="ARBA00022723"/>
    </source>
</evidence>
<dbReference type="GO" id="GO:0046872">
    <property type="term" value="F:metal ion binding"/>
    <property type="evidence" value="ECO:0007669"/>
    <property type="project" value="UniProtKB-KW"/>
</dbReference>
<dbReference type="PROSITE" id="PS50855">
    <property type="entry name" value="COX1"/>
    <property type="match status" value="1"/>
</dbReference>
<feature type="transmembrane region" description="Helical" evidence="18">
    <location>
        <begin position="210"/>
        <end position="238"/>
    </location>
</feature>
<evidence type="ECO:0000256" key="17">
    <source>
        <dbReference type="RuleBase" id="RU000370"/>
    </source>
</evidence>
<evidence type="ECO:0000313" key="20">
    <source>
        <dbReference type="EMBL" id="RBI67982.1"/>
    </source>
</evidence>
<feature type="transmembrane region" description="Helical" evidence="18">
    <location>
        <begin position="47"/>
        <end position="65"/>
    </location>
</feature>
<dbReference type="AlphaFoldDB" id="A0A365TPR6"/>
<dbReference type="UniPathway" id="UPA00705"/>
<dbReference type="Gene3D" id="1.20.210.10">
    <property type="entry name" value="Cytochrome c oxidase-like, subunit I domain"/>
    <property type="match status" value="1"/>
</dbReference>
<evidence type="ECO:0000256" key="18">
    <source>
        <dbReference type="RuleBase" id="RU363061"/>
    </source>
</evidence>
<keyword evidence="6 17" id="KW-0349">Heme</keyword>
<comment type="pathway">
    <text evidence="2 18">Energy metabolism; oxidative phosphorylation.</text>
</comment>
<feature type="transmembrane region" description="Helical" evidence="18">
    <location>
        <begin position="296"/>
        <end position="316"/>
    </location>
</feature>
<evidence type="ECO:0000313" key="21">
    <source>
        <dbReference type="Proteomes" id="UP000252204"/>
    </source>
</evidence>
<evidence type="ECO:0000256" key="13">
    <source>
        <dbReference type="ARBA" id="ARBA00023004"/>
    </source>
</evidence>
<gene>
    <name evidence="20" type="primary">ctaD</name>
    <name evidence="20" type="ORF">DQ400_06205</name>
</gene>
<keyword evidence="15 18" id="KW-0472">Membrane</keyword>
<dbReference type="GO" id="GO:0020037">
    <property type="term" value="F:heme binding"/>
    <property type="evidence" value="ECO:0007669"/>
    <property type="project" value="InterPro"/>
</dbReference>
<feature type="transmembrane region" description="Helical" evidence="18">
    <location>
        <begin position="478"/>
        <end position="502"/>
    </location>
</feature>
<feature type="transmembrane region" description="Helical" evidence="18">
    <location>
        <begin position="85"/>
        <end position="114"/>
    </location>
</feature>
<dbReference type="EC" id="7.1.1.9" evidence="18"/>
<feature type="transmembrane region" description="Helical" evidence="18">
    <location>
        <begin position="270"/>
        <end position="289"/>
    </location>
</feature>
<dbReference type="Pfam" id="PF00115">
    <property type="entry name" value="COX1"/>
    <property type="match status" value="1"/>
</dbReference>
<dbReference type="CDD" id="cd01662">
    <property type="entry name" value="Ubiquinol_Oxidase_I"/>
    <property type="match status" value="1"/>
</dbReference>
<feature type="transmembrane region" description="Helical" evidence="18">
    <location>
        <begin position="126"/>
        <end position="145"/>
    </location>
</feature>
<dbReference type="PROSITE" id="PS00077">
    <property type="entry name" value="COX1_CUB"/>
    <property type="match status" value="1"/>
</dbReference>
<dbReference type="InterPro" id="IPR014241">
    <property type="entry name" value="Cyt_c_oxidase_su1_bac"/>
</dbReference>
<keyword evidence="10" id="KW-1278">Translocase</keyword>
<name>A0A365TPR6_9GAMM</name>
<keyword evidence="8 17" id="KW-0812">Transmembrane</keyword>
<evidence type="ECO:0000256" key="7">
    <source>
        <dbReference type="ARBA" id="ARBA00022660"/>
    </source>
</evidence>
<evidence type="ECO:0000256" key="12">
    <source>
        <dbReference type="ARBA" id="ARBA00022989"/>
    </source>
</evidence>
<keyword evidence="12 18" id="KW-1133">Transmembrane helix</keyword>
<sequence length="635" mass="71487">MTQPPSLQREIHDSPEETERLARTWHSPRGFPGWFTQVNQRMIGRRFIITGFIFFLLAGVLGLLIRTQLAGPEQQFLDPGLYNQFFTMHGTVMMFFFAIPVMEGFAIYVVPLMVGTRDMAFPRLNAFGYYIYLIGGIVLFGSLLIDMAPDAGWFNYVPLAGKAYSPGYGVDIWTTMITFIEVSALTAAVELIVTILRLRAPGMSLNRMPLFVWAALVMSFMIVFAMPAVIVSSTLLILDRLVDTQFFIVEGGGQPLLWQHLFWYFGHPEVYIILVPALGMISTIIITFTGRPIFGYTALVLSVVSIGFVSFGLWVHHMFTTGLPQLGMSFFTAASVTIAIPSGVQIFCWIASLWGAKIRFATPMLWVLGFFAIFVIGGLTGVMIASIPFDTQVHDTFFLVAHFHYVLIGGAVFPLIGALYYWWPKFTGRLMSEKGGKWSFWLAFIGFNVTFFPMHQLGLEGMPRRVYTYTAEMGWGDLNLLSTLGSFVLAAGFVITLINAIWSLYRGQPAGANPWNAPTLEWSTESPPPAYNYRHIPVVESRWPLWDWQERGERSVVSGLSSRRREVVITSILDAEPIGVQVLPHPTIWPFIAAVAASSGFIGIIFHPIFFVMGFFLVFFAMVGWFWPRRPWKED</sequence>
<evidence type="ECO:0000259" key="19">
    <source>
        <dbReference type="PROSITE" id="PS50855"/>
    </source>
</evidence>
<feature type="transmembrane region" description="Helical" evidence="18">
    <location>
        <begin position="365"/>
        <end position="389"/>
    </location>
</feature>
<evidence type="ECO:0000256" key="6">
    <source>
        <dbReference type="ARBA" id="ARBA00022617"/>
    </source>
</evidence>
<keyword evidence="14 18" id="KW-0186">Copper</keyword>
<evidence type="ECO:0000256" key="16">
    <source>
        <dbReference type="ARBA" id="ARBA00047816"/>
    </source>
</evidence>
<dbReference type="SUPFAM" id="SSF81442">
    <property type="entry name" value="Cytochrome c oxidase subunit I-like"/>
    <property type="match status" value="1"/>
</dbReference>
<comment type="catalytic activity">
    <reaction evidence="16 18">
        <text>4 Fe(II)-[cytochrome c] + O2 + 8 H(+)(in) = 4 Fe(III)-[cytochrome c] + 2 H2O + 4 H(+)(out)</text>
        <dbReference type="Rhea" id="RHEA:11436"/>
        <dbReference type="Rhea" id="RHEA-COMP:10350"/>
        <dbReference type="Rhea" id="RHEA-COMP:14399"/>
        <dbReference type="ChEBI" id="CHEBI:15377"/>
        <dbReference type="ChEBI" id="CHEBI:15378"/>
        <dbReference type="ChEBI" id="CHEBI:15379"/>
        <dbReference type="ChEBI" id="CHEBI:29033"/>
        <dbReference type="ChEBI" id="CHEBI:29034"/>
        <dbReference type="EC" id="7.1.1.9"/>
    </reaction>
</comment>
<keyword evidence="4 17" id="KW-0813">Transport</keyword>
<evidence type="ECO:0000256" key="11">
    <source>
        <dbReference type="ARBA" id="ARBA00022982"/>
    </source>
</evidence>
<dbReference type="GO" id="GO:0005886">
    <property type="term" value="C:plasma membrane"/>
    <property type="evidence" value="ECO:0007669"/>
    <property type="project" value="UniProtKB-SubCell"/>
</dbReference>
<protein>
    <recommendedName>
        <fullName evidence="18">Cytochrome c oxidase subunit 1</fullName>
        <ecNumber evidence="18">7.1.1.9</ecNumber>
    </recommendedName>
</protein>